<organism evidence="4 5">
    <name type="scientific">Limulus polyphemus</name>
    <name type="common">Atlantic horseshoe crab</name>
    <dbReference type="NCBI Taxonomy" id="6850"/>
    <lineage>
        <taxon>Eukaryota</taxon>
        <taxon>Metazoa</taxon>
        <taxon>Ecdysozoa</taxon>
        <taxon>Arthropoda</taxon>
        <taxon>Chelicerata</taxon>
        <taxon>Merostomata</taxon>
        <taxon>Xiphosura</taxon>
        <taxon>Limulidae</taxon>
        <taxon>Limulus</taxon>
    </lineage>
</organism>
<dbReference type="Proteomes" id="UP000694941">
    <property type="component" value="Unplaced"/>
</dbReference>
<protein>
    <submittedName>
        <fullName evidence="5">Uncharacterized protein LOC106460591</fullName>
    </submittedName>
</protein>
<gene>
    <name evidence="5" type="primary">LOC106460591</name>
</gene>
<dbReference type="SUPFAM" id="SSF57424">
    <property type="entry name" value="LDL receptor-like module"/>
    <property type="match status" value="1"/>
</dbReference>
<proteinExistence type="predicted"/>
<feature type="domain" description="Glucosidase II beta subunit N-terminal" evidence="3">
    <location>
        <begin position="117"/>
        <end position="223"/>
    </location>
</feature>
<dbReference type="CDD" id="cd00112">
    <property type="entry name" value="LDLa"/>
    <property type="match status" value="1"/>
</dbReference>
<evidence type="ECO:0000256" key="2">
    <source>
        <dbReference type="SAM" id="MobiDB-lite"/>
    </source>
</evidence>
<dbReference type="PANTHER" id="PTHR12630">
    <property type="entry name" value="N-LINKED OLIGOSACCHARIDE PROCESSING"/>
    <property type="match status" value="1"/>
</dbReference>
<reference evidence="5" key="1">
    <citation type="submission" date="2025-08" db="UniProtKB">
        <authorList>
            <consortium name="RefSeq"/>
        </authorList>
    </citation>
    <scope>IDENTIFICATION</scope>
    <source>
        <tissue evidence="5">Muscle</tissue>
    </source>
</reference>
<evidence type="ECO:0000313" key="5">
    <source>
        <dbReference type="RefSeq" id="XP_022243048.1"/>
    </source>
</evidence>
<keyword evidence="4" id="KW-1185">Reference proteome</keyword>
<keyword evidence="1" id="KW-1015">Disulfide bond</keyword>
<feature type="compositionally biased region" description="Basic and acidic residues" evidence="2">
    <location>
        <begin position="15"/>
        <end position="26"/>
    </location>
</feature>
<dbReference type="RefSeq" id="XP_022243048.1">
    <property type="nucleotide sequence ID" value="XM_022387340.1"/>
</dbReference>
<dbReference type="InterPro" id="IPR002172">
    <property type="entry name" value="LDrepeatLR_classA_rpt"/>
</dbReference>
<dbReference type="GeneID" id="106460591"/>
<accession>A0ABM1SHE3</accession>
<sequence length="245" mass="27939">MVPEVTSLPYNDVYTDPKKEGDEKKEDRQKVYQVWLSIELSRRRHQVLKFQNTGSTKPYQKADAIIDVIDSGFLIGQKKYHKPSFELQDSQSSPHSVEFKKKYSKDLNQAQHLNKMDIPFVLGVMASKQKLYLPNQQGMFQCIKDKTQIPLDQINDDFCDCLDGSDEPGTSACLNGRFYCTFQPKHHEGPIFIVSSRVNDGICDCCDGSDEWLMKQPPSHVQISEANQVHLGVDQVPCHNRCPSI</sequence>
<feature type="region of interest" description="Disordered" evidence="2">
    <location>
        <begin position="1"/>
        <end position="26"/>
    </location>
</feature>
<name>A0ABM1SHE3_LIMPO</name>
<dbReference type="InterPro" id="IPR039794">
    <property type="entry name" value="Gtb1-like"/>
</dbReference>
<evidence type="ECO:0000259" key="3">
    <source>
        <dbReference type="Pfam" id="PF12999"/>
    </source>
</evidence>
<evidence type="ECO:0000256" key="1">
    <source>
        <dbReference type="ARBA" id="ARBA00023157"/>
    </source>
</evidence>
<dbReference type="InterPro" id="IPR028146">
    <property type="entry name" value="PRKCSH_N"/>
</dbReference>
<evidence type="ECO:0000313" key="4">
    <source>
        <dbReference type="Proteomes" id="UP000694941"/>
    </source>
</evidence>
<dbReference type="InterPro" id="IPR036055">
    <property type="entry name" value="LDL_receptor-like_sf"/>
</dbReference>
<dbReference type="Pfam" id="PF12999">
    <property type="entry name" value="PRKCSH-like"/>
    <property type="match status" value="1"/>
</dbReference>
<dbReference type="PANTHER" id="PTHR12630:SF1">
    <property type="entry name" value="GLUCOSIDASE 2 SUBUNIT BETA"/>
    <property type="match status" value="1"/>
</dbReference>